<reference evidence="1" key="1">
    <citation type="thesis" date="2021" institute="BYU ScholarsArchive" country="Provo, UT, USA">
        <title>Applications of and Algorithms for Genome Assembly and Genomic Analyses with an Emphasis on Marine Teleosts.</title>
        <authorList>
            <person name="Pickett B.D."/>
        </authorList>
    </citation>
    <scope>NUCLEOTIDE SEQUENCE</scope>
    <source>
        <strain evidence="1">HI-2016</strain>
    </source>
</reference>
<name>A0A8T2N0D2_9TELE</name>
<protein>
    <submittedName>
        <fullName evidence="1">Uncharacterized protein</fullName>
    </submittedName>
</protein>
<comment type="caution">
    <text evidence="1">The sequence shown here is derived from an EMBL/GenBank/DDBJ whole genome shotgun (WGS) entry which is preliminary data.</text>
</comment>
<keyword evidence="2" id="KW-1185">Reference proteome</keyword>
<proteinExistence type="predicted"/>
<dbReference type="EMBL" id="JAFBMS010000349">
    <property type="protein sequence ID" value="KAG9331348.1"/>
    <property type="molecule type" value="Genomic_DNA"/>
</dbReference>
<evidence type="ECO:0000313" key="1">
    <source>
        <dbReference type="EMBL" id="KAG9331348.1"/>
    </source>
</evidence>
<dbReference type="Proteomes" id="UP000824540">
    <property type="component" value="Unassembled WGS sequence"/>
</dbReference>
<sequence length="125" mass="13862">MEGHAPRGCGRNQVGGGGVRHRLLATLMWPRLSSSAGGGGGHARRNHSRRFAQRWAQDAIPELCGFHELAVKQTVRVRLQSPGWLCFITDVSSYSVERSRYSFISPMWSSVCSPSTTHRLQRSSP</sequence>
<dbReference type="AlphaFoldDB" id="A0A8T2N0D2"/>
<organism evidence="1 2">
    <name type="scientific">Albula glossodonta</name>
    <name type="common">roundjaw bonefish</name>
    <dbReference type="NCBI Taxonomy" id="121402"/>
    <lineage>
        <taxon>Eukaryota</taxon>
        <taxon>Metazoa</taxon>
        <taxon>Chordata</taxon>
        <taxon>Craniata</taxon>
        <taxon>Vertebrata</taxon>
        <taxon>Euteleostomi</taxon>
        <taxon>Actinopterygii</taxon>
        <taxon>Neopterygii</taxon>
        <taxon>Teleostei</taxon>
        <taxon>Albuliformes</taxon>
        <taxon>Albulidae</taxon>
        <taxon>Albula</taxon>
    </lineage>
</organism>
<evidence type="ECO:0000313" key="2">
    <source>
        <dbReference type="Proteomes" id="UP000824540"/>
    </source>
</evidence>
<gene>
    <name evidence="1" type="ORF">JZ751_019347</name>
</gene>
<accession>A0A8T2N0D2</accession>